<keyword evidence="1" id="KW-0812">Transmembrane</keyword>
<evidence type="ECO:0000313" key="4">
    <source>
        <dbReference type="WBParaSite" id="EVEC_0000366801-mRNA-1"/>
    </source>
</evidence>
<reference evidence="2 3" key="2">
    <citation type="submission" date="2018-10" db="EMBL/GenBank/DDBJ databases">
        <authorList>
            <consortium name="Pathogen Informatics"/>
        </authorList>
    </citation>
    <scope>NUCLEOTIDE SEQUENCE [LARGE SCALE GENOMIC DNA]</scope>
</reference>
<organism evidence="4">
    <name type="scientific">Enterobius vermicularis</name>
    <name type="common">Human pinworm</name>
    <dbReference type="NCBI Taxonomy" id="51028"/>
    <lineage>
        <taxon>Eukaryota</taxon>
        <taxon>Metazoa</taxon>
        <taxon>Ecdysozoa</taxon>
        <taxon>Nematoda</taxon>
        <taxon>Chromadorea</taxon>
        <taxon>Rhabditida</taxon>
        <taxon>Spirurina</taxon>
        <taxon>Oxyuridomorpha</taxon>
        <taxon>Oxyuroidea</taxon>
        <taxon>Oxyuridae</taxon>
        <taxon>Enterobius</taxon>
    </lineage>
</organism>
<accession>A0A0N4V150</accession>
<gene>
    <name evidence="2" type="ORF">EVEC_LOCUS3376</name>
</gene>
<keyword evidence="1" id="KW-1133">Transmembrane helix</keyword>
<evidence type="ECO:0000256" key="1">
    <source>
        <dbReference type="SAM" id="Phobius"/>
    </source>
</evidence>
<keyword evidence="3" id="KW-1185">Reference proteome</keyword>
<dbReference type="WBParaSite" id="EVEC_0000366801-mRNA-1">
    <property type="protein sequence ID" value="EVEC_0000366801-mRNA-1"/>
    <property type="gene ID" value="EVEC_0000366801"/>
</dbReference>
<dbReference type="EMBL" id="UXUI01007580">
    <property type="protein sequence ID" value="VDD88233.1"/>
    <property type="molecule type" value="Genomic_DNA"/>
</dbReference>
<dbReference type="AlphaFoldDB" id="A0A0N4V150"/>
<dbReference type="Proteomes" id="UP000274131">
    <property type="component" value="Unassembled WGS sequence"/>
</dbReference>
<reference evidence="4" key="1">
    <citation type="submission" date="2017-02" db="UniProtKB">
        <authorList>
            <consortium name="WormBaseParasite"/>
        </authorList>
    </citation>
    <scope>IDENTIFICATION</scope>
</reference>
<protein>
    <submittedName>
        <fullName evidence="4">Vesicular, overexpressed in cancer, prosurvival protein 1</fullName>
    </submittedName>
</protein>
<keyword evidence="1" id="KW-0472">Membrane</keyword>
<feature type="transmembrane region" description="Helical" evidence="1">
    <location>
        <begin position="35"/>
        <end position="61"/>
    </location>
</feature>
<evidence type="ECO:0000313" key="2">
    <source>
        <dbReference type="EMBL" id="VDD88233.1"/>
    </source>
</evidence>
<evidence type="ECO:0000313" key="3">
    <source>
        <dbReference type="Proteomes" id="UP000274131"/>
    </source>
</evidence>
<proteinExistence type="predicted"/>
<name>A0A0N4V150_ENTVE</name>
<sequence>MRNTKALNSTGFYECTGRNPRIWGENGDCAWTVGFIYGAIFSVLLFSVLFCALCCFCYSTIFGHKNFQPRHCTRSYSLEDLKISGVNESLETKGSEPPSYSGRFSIPRPAVSNVFRSPAYAAESKQATDTRYCNSNLRELQQPFSYQHLDSKGGDLSRKSRTVSDEFAKRLSLLRSKAMDSSWFSKNRKFPSAIIIRTEEPERSEQAITVEIGEEKTGNSLSKKRFYYCDSPAEHNGRNKSLPIVTKIAPYQNYMF</sequence>